<keyword evidence="2" id="KW-1133">Transmembrane helix</keyword>
<keyword evidence="2" id="KW-0472">Membrane</keyword>
<feature type="region of interest" description="Disordered" evidence="1">
    <location>
        <begin position="1"/>
        <end position="20"/>
    </location>
</feature>
<dbReference type="RefSeq" id="WP_344383632.1">
    <property type="nucleotide sequence ID" value="NZ_BAAATA010000015.1"/>
</dbReference>
<sequence>MIRRNENGREPARRGNARPFHELPGARRRVRWRRLGGFVTLVIGLSVLLASGVVFSVVPGAVEEARAFRAAVECGGPAEGEPREAGEGRDCLWSVNATVRSVTINKKSNSRDYRLFLSSPDGVPEELSLLGDGPVLKRLGSGDRVGVTMWRDRAVAITHGGLTQDGIDDPEGMPEISTGIGLVLLVAGGCLLYLGGHLVVRARDVAEHGLPPFYKDLSGGAVGASLGAMPAVIAGNAAAGSAADPVAGPVVTAAVWLALALVVAVLVRLWRGFLRP</sequence>
<evidence type="ECO:0000313" key="4">
    <source>
        <dbReference type="Proteomes" id="UP001501358"/>
    </source>
</evidence>
<evidence type="ECO:0000256" key="1">
    <source>
        <dbReference type="SAM" id="MobiDB-lite"/>
    </source>
</evidence>
<evidence type="ECO:0000313" key="3">
    <source>
        <dbReference type="EMBL" id="GAA2491352.1"/>
    </source>
</evidence>
<keyword evidence="4" id="KW-1185">Reference proteome</keyword>
<gene>
    <name evidence="3" type="ORF">GCM10010406_29310</name>
</gene>
<comment type="caution">
    <text evidence="3">The sequence shown here is derived from an EMBL/GenBank/DDBJ whole genome shotgun (WGS) entry which is preliminary data.</text>
</comment>
<evidence type="ECO:0008006" key="5">
    <source>
        <dbReference type="Google" id="ProtNLM"/>
    </source>
</evidence>
<feature type="transmembrane region" description="Helical" evidence="2">
    <location>
        <begin position="246"/>
        <end position="270"/>
    </location>
</feature>
<name>A0ABP5Z9V4_9ACTN</name>
<keyword evidence="2" id="KW-0812">Transmembrane</keyword>
<organism evidence="3 4">
    <name type="scientific">Streptomyces thermolineatus</name>
    <dbReference type="NCBI Taxonomy" id="44033"/>
    <lineage>
        <taxon>Bacteria</taxon>
        <taxon>Bacillati</taxon>
        <taxon>Actinomycetota</taxon>
        <taxon>Actinomycetes</taxon>
        <taxon>Kitasatosporales</taxon>
        <taxon>Streptomycetaceae</taxon>
        <taxon>Streptomyces</taxon>
    </lineage>
</organism>
<dbReference type="EMBL" id="BAAATA010000015">
    <property type="protein sequence ID" value="GAA2491352.1"/>
    <property type="molecule type" value="Genomic_DNA"/>
</dbReference>
<protein>
    <recommendedName>
        <fullName evidence="5">Integral membrane protein</fullName>
    </recommendedName>
</protein>
<evidence type="ECO:0000256" key="2">
    <source>
        <dbReference type="SAM" id="Phobius"/>
    </source>
</evidence>
<feature type="transmembrane region" description="Helical" evidence="2">
    <location>
        <begin position="221"/>
        <end position="240"/>
    </location>
</feature>
<reference evidence="4" key="1">
    <citation type="journal article" date="2019" name="Int. J. Syst. Evol. Microbiol.">
        <title>The Global Catalogue of Microorganisms (GCM) 10K type strain sequencing project: providing services to taxonomists for standard genome sequencing and annotation.</title>
        <authorList>
            <consortium name="The Broad Institute Genomics Platform"/>
            <consortium name="The Broad Institute Genome Sequencing Center for Infectious Disease"/>
            <person name="Wu L."/>
            <person name="Ma J."/>
        </authorList>
    </citation>
    <scope>NUCLEOTIDE SEQUENCE [LARGE SCALE GENOMIC DNA]</scope>
    <source>
        <strain evidence="4">JCM 6307</strain>
    </source>
</reference>
<feature type="transmembrane region" description="Helical" evidence="2">
    <location>
        <begin position="35"/>
        <end position="58"/>
    </location>
</feature>
<feature type="transmembrane region" description="Helical" evidence="2">
    <location>
        <begin position="179"/>
        <end position="200"/>
    </location>
</feature>
<proteinExistence type="predicted"/>
<dbReference type="Proteomes" id="UP001501358">
    <property type="component" value="Unassembled WGS sequence"/>
</dbReference>
<accession>A0ABP5Z9V4</accession>